<evidence type="ECO:0000256" key="3">
    <source>
        <dbReference type="ARBA" id="ARBA00022741"/>
    </source>
</evidence>
<proteinExistence type="inferred from homology"/>
<dbReference type="Gene3D" id="3.30.420.40">
    <property type="match status" value="1"/>
</dbReference>
<evidence type="ECO:0000256" key="7">
    <source>
        <dbReference type="RuleBase" id="RU000487"/>
    </source>
</evidence>
<dbReference type="InterPro" id="IPR020902">
    <property type="entry name" value="Actin/actin-like_CS"/>
</dbReference>
<evidence type="ECO:0000256" key="2">
    <source>
        <dbReference type="ARBA" id="ARBA00022481"/>
    </source>
</evidence>
<dbReference type="AlphaFoldDB" id="A0A8C1ZU41"/>
<accession>A0A8C1ZU41</accession>
<dbReference type="FunFam" id="2.30.36.70:FF:000001">
    <property type="entry name" value="Actin, alpha skeletal muscle"/>
    <property type="match status" value="1"/>
</dbReference>
<dbReference type="SMART" id="SM00268">
    <property type="entry name" value="ACTIN"/>
    <property type="match status" value="1"/>
</dbReference>
<evidence type="ECO:0000256" key="5">
    <source>
        <dbReference type="ARBA" id="ARBA00023097"/>
    </source>
</evidence>
<keyword evidence="4" id="KW-0067">ATP-binding</keyword>
<keyword evidence="5" id="KW-0558">Oxidation</keyword>
<name>A0A8C1ZU41_CYPCA</name>
<dbReference type="InterPro" id="IPR004001">
    <property type="entry name" value="Actin_CS"/>
</dbReference>
<dbReference type="InterPro" id="IPR043129">
    <property type="entry name" value="ATPase_NBD"/>
</dbReference>
<evidence type="ECO:0000313" key="9">
    <source>
        <dbReference type="Proteomes" id="UP000694700"/>
    </source>
</evidence>
<sequence length="172" mass="19485">MCDDDETTALVCDNGSGLVKAGFAGDDAPRAVFPSIVGRPRHQGVMVGMGQKDSYVGDEAQSKRGILTLKYPIEHGIITNWDDMEKIWHHTFYNELRVAPEEHPTLLTEAPLNPKANREKMTQVHSLKHPQIVDSLPAFLHWWVISYYSTKKKKTFIDAYWLNMVQTGSVLF</sequence>
<protein>
    <submittedName>
        <fullName evidence="8">Actin, alpha cardiac muscle 1</fullName>
    </submittedName>
</protein>
<organism evidence="8 9">
    <name type="scientific">Cyprinus carpio</name>
    <name type="common">Common carp</name>
    <dbReference type="NCBI Taxonomy" id="7962"/>
    <lineage>
        <taxon>Eukaryota</taxon>
        <taxon>Metazoa</taxon>
        <taxon>Chordata</taxon>
        <taxon>Craniata</taxon>
        <taxon>Vertebrata</taxon>
        <taxon>Euteleostomi</taxon>
        <taxon>Actinopterygii</taxon>
        <taxon>Neopterygii</taxon>
        <taxon>Teleostei</taxon>
        <taxon>Ostariophysi</taxon>
        <taxon>Cypriniformes</taxon>
        <taxon>Cyprinidae</taxon>
        <taxon>Cyprininae</taxon>
        <taxon>Cyprinus</taxon>
    </lineage>
</organism>
<dbReference type="PROSITE" id="PS00406">
    <property type="entry name" value="ACTINS_1"/>
    <property type="match status" value="1"/>
</dbReference>
<comment type="subunit">
    <text evidence="6">Polymerization of globular actin (G-actin) leads to a structural filament (F-actin) in the form of a two-stranded helix. Each actin can bind to 4 others.</text>
</comment>
<dbReference type="PRINTS" id="PR00190">
    <property type="entry name" value="ACTIN"/>
</dbReference>
<dbReference type="PANTHER" id="PTHR11937">
    <property type="entry name" value="ACTIN"/>
    <property type="match status" value="1"/>
</dbReference>
<reference evidence="8" key="1">
    <citation type="submission" date="2025-08" db="UniProtKB">
        <authorList>
            <consortium name="Ensembl"/>
        </authorList>
    </citation>
    <scope>IDENTIFICATION</scope>
</reference>
<dbReference type="Proteomes" id="UP000694700">
    <property type="component" value="Unplaced"/>
</dbReference>
<dbReference type="GO" id="GO:0005524">
    <property type="term" value="F:ATP binding"/>
    <property type="evidence" value="ECO:0007669"/>
    <property type="project" value="UniProtKB-KW"/>
</dbReference>
<dbReference type="PROSITE" id="PS01132">
    <property type="entry name" value="ACTINS_ACT_LIKE"/>
    <property type="match status" value="1"/>
</dbReference>
<dbReference type="FunFam" id="3.30.420.40:FF:000291">
    <property type="entry name" value="Actin, alpha skeletal muscle"/>
    <property type="match status" value="1"/>
</dbReference>
<dbReference type="Pfam" id="PF00022">
    <property type="entry name" value="Actin"/>
    <property type="match status" value="1"/>
</dbReference>
<evidence type="ECO:0000313" key="8">
    <source>
        <dbReference type="Ensembl" id="ENSCCRP00015095492.1"/>
    </source>
</evidence>
<keyword evidence="2" id="KW-0488">Methylation</keyword>
<keyword evidence="3" id="KW-0547">Nucleotide-binding</keyword>
<evidence type="ECO:0000256" key="1">
    <source>
        <dbReference type="ARBA" id="ARBA00006752"/>
    </source>
</evidence>
<evidence type="ECO:0000256" key="4">
    <source>
        <dbReference type="ARBA" id="ARBA00022840"/>
    </source>
</evidence>
<gene>
    <name evidence="8" type="primary">actc2</name>
</gene>
<dbReference type="Gene3D" id="2.30.36.70">
    <property type="entry name" value="Actin, Chain A, domain 2"/>
    <property type="match status" value="1"/>
</dbReference>
<dbReference type="InterPro" id="IPR004000">
    <property type="entry name" value="Actin"/>
</dbReference>
<dbReference type="Ensembl" id="ENSCCRT00015098584.1">
    <property type="protein sequence ID" value="ENSCCRP00015095492.1"/>
    <property type="gene ID" value="ENSCCRG00015038501.1"/>
</dbReference>
<dbReference type="SUPFAM" id="SSF53067">
    <property type="entry name" value="Actin-like ATPase domain"/>
    <property type="match status" value="1"/>
</dbReference>
<evidence type="ECO:0000256" key="6">
    <source>
        <dbReference type="ARBA" id="ARBA00038582"/>
    </source>
</evidence>
<comment type="similarity">
    <text evidence="1 7">Belongs to the actin family.</text>
</comment>